<dbReference type="PANTHER" id="PTHR10961:SF7">
    <property type="entry name" value="FAD DEPENDENT OXIDOREDUCTASE DOMAIN-CONTAINING PROTEIN"/>
    <property type="match status" value="1"/>
</dbReference>
<dbReference type="GO" id="GO:0008115">
    <property type="term" value="F:sarcosine oxidase activity"/>
    <property type="evidence" value="ECO:0007669"/>
    <property type="project" value="UniProtKB-EC"/>
</dbReference>
<evidence type="ECO:0000256" key="2">
    <source>
        <dbReference type="ARBA" id="ARBA00022630"/>
    </source>
</evidence>
<dbReference type="RefSeq" id="WP_183428567.1">
    <property type="nucleotide sequence ID" value="NZ_JACHVP010000002.1"/>
</dbReference>
<dbReference type="Pfam" id="PF01266">
    <property type="entry name" value="DAO"/>
    <property type="match status" value="1"/>
</dbReference>
<dbReference type="InterPro" id="IPR036188">
    <property type="entry name" value="FAD/NAD-bd_sf"/>
</dbReference>
<dbReference type="InterPro" id="IPR006076">
    <property type="entry name" value="FAD-dep_OxRdtase"/>
</dbReference>
<keyword evidence="7" id="KW-1185">Reference proteome</keyword>
<evidence type="ECO:0000256" key="3">
    <source>
        <dbReference type="ARBA" id="ARBA00022827"/>
    </source>
</evidence>
<dbReference type="EC" id="1.5.3.1" evidence="6"/>
<protein>
    <submittedName>
        <fullName evidence="6">Sarcosine oxidase</fullName>
        <ecNumber evidence="6">1.5.3.1</ecNumber>
    </submittedName>
</protein>
<dbReference type="InterPro" id="IPR045170">
    <property type="entry name" value="MTOX"/>
</dbReference>
<comment type="caution">
    <text evidence="6">The sequence shown here is derived from an EMBL/GenBank/DDBJ whole genome shotgun (WGS) entry which is preliminary data.</text>
</comment>
<feature type="domain" description="FAD dependent oxidoreductase" evidence="5">
    <location>
        <begin position="4"/>
        <end position="355"/>
    </location>
</feature>
<dbReference type="Proteomes" id="UP000538196">
    <property type="component" value="Unassembled WGS sequence"/>
</dbReference>
<keyword evidence="3" id="KW-0274">FAD</keyword>
<dbReference type="Gene3D" id="3.50.50.60">
    <property type="entry name" value="FAD/NAD(P)-binding domain"/>
    <property type="match status" value="1"/>
</dbReference>
<dbReference type="PANTHER" id="PTHR10961">
    <property type="entry name" value="PEROXISOMAL SARCOSINE OXIDASE"/>
    <property type="match status" value="1"/>
</dbReference>
<sequence length="374" mass="39586">MTVDTIVIGAGVVGAAAARSLAEAGSRVLLLEAFERGHDRGSSHGASRIFRYGYDTADYVQLTVRAAAGWERLEKQCGRTVFDRTGALDHGDPKALDAIAAAMTAEDLPSERLRGAEAAERWPGLKFEDDVLFSPGGGRLRADAAIEALLDTAEAAGAELRFGVRVTGIDSDGDGVVVTTADGEHRAARLVVAAGSWTPTLAGDWLSHHGAALPDVRVTEEQPAHFPLLPGPADDESLWPSFVHHPLDPETPSVYGLLTPGEGVKVGAHGYGPVVDPDDRDRTIDPVRLGRLQRYVAEWVPGVDASRPDAISCLYDSTPDSDFVLDRVGPVTVATGFSGHGFKFGPALGDVLARLALHGERAPERFRLAVAEPG</sequence>
<evidence type="ECO:0000256" key="4">
    <source>
        <dbReference type="ARBA" id="ARBA00023002"/>
    </source>
</evidence>
<keyword evidence="2" id="KW-0285">Flavoprotein</keyword>
<evidence type="ECO:0000313" key="7">
    <source>
        <dbReference type="Proteomes" id="UP000538196"/>
    </source>
</evidence>
<dbReference type="Gene3D" id="3.30.9.10">
    <property type="entry name" value="D-Amino Acid Oxidase, subunit A, domain 2"/>
    <property type="match status" value="1"/>
</dbReference>
<evidence type="ECO:0000256" key="1">
    <source>
        <dbReference type="ARBA" id="ARBA00001974"/>
    </source>
</evidence>
<comment type="cofactor">
    <cofactor evidence="1">
        <name>FAD</name>
        <dbReference type="ChEBI" id="CHEBI:57692"/>
    </cofactor>
</comment>
<reference evidence="6 7" key="1">
    <citation type="submission" date="2020-08" db="EMBL/GenBank/DDBJ databases">
        <title>Sequencing the genomes of 1000 actinobacteria strains.</title>
        <authorList>
            <person name="Klenk H.-P."/>
        </authorList>
    </citation>
    <scope>NUCLEOTIDE SEQUENCE [LARGE SCALE GENOMIC DNA]</scope>
    <source>
        <strain evidence="6 7">DSM 20146</strain>
    </source>
</reference>
<name>A0A7W4UWR2_LEIAQ</name>
<evidence type="ECO:0000259" key="5">
    <source>
        <dbReference type="Pfam" id="PF01266"/>
    </source>
</evidence>
<keyword evidence="4 6" id="KW-0560">Oxidoreductase</keyword>
<proteinExistence type="predicted"/>
<accession>A0A7W4UWR2</accession>
<dbReference type="SUPFAM" id="SSF54373">
    <property type="entry name" value="FAD-linked reductases, C-terminal domain"/>
    <property type="match status" value="1"/>
</dbReference>
<evidence type="ECO:0000313" key="6">
    <source>
        <dbReference type="EMBL" id="MBB2967709.1"/>
    </source>
</evidence>
<organism evidence="6 7">
    <name type="scientific">Leifsonia aquatica</name>
    <name type="common">Corynebacterium aquaticum</name>
    <dbReference type="NCBI Taxonomy" id="144185"/>
    <lineage>
        <taxon>Bacteria</taxon>
        <taxon>Bacillati</taxon>
        <taxon>Actinomycetota</taxon>
        <taxon>Actinomycetes</taxon>
        <taxon>Micrococcales</taxon>
        <taxon>Microbacteriaceae</taxon>
        <taxon>Leifsonia</taxon>
    </lineage>
</organism>
<dbReference type="SUPFAM" id="SSF51905">
    <property type="entry name" value="FAD/NAD(P)-binding domain"/>
    <property type="match status" value="1"/>
</dbReference>
<dbReference type="EMBL" id="JACHVP010000002">
    <property type="protein sequence ID" value="MBB2967709.1"/>
    <property type="molecule type" value="Genomic_DNA"/>
</dbReference>
<dbReference type="AlphaFoldDB" id="A0A7W4UWR2"/>
<gene>
    <name evidence="6" type="ORF">FHX33_002472</name>
</gene>
<dbReference type="GO" id="GO:0050660">
    <property type="term" value="F:flavin adenine dinucleotide binding"/>
    <property type="evidence" value="ECO:0007669"/>
    <property type="project" value="InterPro"/>
</dbReference>